<dbReference type="SUPFAM" id="SSF81296">
    <property type="entry name" value="E set domains"/>
    <property type="match status" value="1"/>
</dbReference>
<keyword evidence="3" id="KW-0378">Hydrolase</keyword>
<evidence type="ECO:0000313" key="2">
    <source>
        <dbReference type="EMBL" id="CEM60769.1"/>
    </source>
</evidence>
<dbReference type="EMBL" id="CDNC01000002">
    <property type="protein sequence ID" value="CEM60769.1"/>
    <property type="molecule type" value="Genomic_DNA"/>
</dbReference>
<dbReference type="InterPro" id="IPR013783">
    <property type="entry name" value="Ig-like_fold"/>
</dbReference>
<name>A0A0B7GQ98_TREPH</name>
<dbReference type="InterPro" id="IPR014756">
    <property type="entry name" value="Ig_E-set"/>
</dbReference>
<dbReference type="EMBL" id="CP042817">
    <property type="protein sequence ID" value="QEJ97463.1"/>
    <property type="molecule type" value="Genomic_DNA"/>
</dbReference>
<keyword evidence="4" id="KW-1185">Reference proteome</keyword>
<sequence>MALHKSYSAKEDICKVKFELPAEVTEGVRKVALVGDFNNWQTSADLLKKNKKGIFSITLKLKRGEYQFRYLIDDCRWENDWAADNYVPSNCGAADNSVVIV</sequence>
<dbReference type="CDD" id="cd07184">
    <property type="entry name" value="E_set_Isoamylase_like_N"/>
    <property type="match status" value="1"/>
</dbReference>
<dbReference type="Pfam" id="PF16561">
    <property type="entry name" value="AMPK1_CBM"/>
    <property type="match status" value="1"/>
</dbReference>
<accession>A0A0B7GQ98</accession>
<dbReference type="Gene3D" id="2.60.40.10">
    <property type="entry name" value="Immunoglobulins"/>
    <property type="match status" value="1"/>
</dbReference>
<reference evidence="2" key="1">
    <citation type="submission" date="2015-01" db="EMBL/GenBank/DDBJ databases">
        <authorList>
            <person name="Xiang T."/>
            <person name="Song Y."/>
            <person name="Huang L."/>
            <person name="Wang B."/>
            <person name="Wu P."/>
        </authorList>
    </citation>
    <scope>NUCLEOTIDE SEQUENCE [LARGE SCALE GENOMIC DNA]</scope>
    <source>
        <strain evidence="2">V1</strain>
    </source>
</reference>
<dbReference type="GO" id="GO:0016787">
    <property type="term" value="F:hydrolase activity"/>
    <property type="evidence" value="ECO:0007669"/>
    <property type="project" value="UniProtKB-KW"/>
</dbReference>
<dbReference type="Proteomes" id="UP000042527">
    <property type="component" value="Unassembled WGS sequence"/>
</dbReference>
<protein>
    <submittedName>
        <fullName evidence="3">Glycoside hydrolase</fullName>
    </submittedName>
    <submittedName>
        <fullName evidence="2">Isoamylase N-terminal domain protein</fullName>
    </submittedName>
</protein>
<dbReference type="GeneID" id="57752413"/>
<reference evidence="4" key="2">
    <citation type="submission" date="2015-01" db="EMBL/GenBank/DDBJ databases">
        <authorList>
            <person name="Manzoor Shahid"/>
            <person name="Zubair Saima"/>
        </authorList>
    </citation>
    <scope>NUCLEOTIDE SEQUENCE [LARGE SCALE GENOMIC DNA]</scope>
    <source>
        <strain evidence="4">V1</strain>
    </source>
</reference>
<organism evidence="2 4">
    <name type="scientific">Treponema phagedenis</name>
    <dbReference type="NCBI Taxonomy" id="162"/>
    <lineage>
        <taxon>Bacteria</taxon>
        <taxon>Pseudomonadati</taxon>
        <taxon>Spirochaetota</taxon>
        <taxon>Spirochaetia</taxon>
        <taxon>Spirochaetales</taxon>
        <taxon>Treponemataceae</taxon>
        <taxon>Treponema</taxon>
    </lineage>
</organism>
<evidence type="ECO:0000313" key="3">
    <source>
        <dbReference type="EMBL" id="QEJ97463.1"/>
    </source>
</evidence>
<dbReference type="AlphaFoldDB" id="A0A0B7GQ98"/>
<evidence type="ECO:0000259" key="1">
    <source>
        <dbReference type="Pfam" id="PF16561"/>
    </source>
</evidence>
<dbReference type="InterPro" id="IPR032640">
    <property type="entry name" value="AMPK1_CBM"/>
</dbReference>
<feature type="domain" description="AMP-activated protein kinase glycogen-binding" evidence="1">
    <location>
        <begin position="26"/>
        <end position="77"/>
    </location>
</feature>
<reference evidence="3 5" key="3">
    <citation type="submission" date="2019-08" db="EMBL/GenBank/DDBJ databases">
        <authorList>
            <person name="Kuhnert P."/>
        </authorList>
    </citation>
    <scope>NUCLEOTIDE SEQUENCE [LARGE SCALE GENOMIC DNA]</scope>
    <source>
        <strain evidence="3 5">B36.5</strain>
    </source>
</reference>
<gene>
    <name evidence="3" type="ORF">FUT82_05255</name>
    <name evidence="2" type="ORF">TPHV1_100089</name>
</gene>
<dbReference type="OrthoDB" id="5451596at2"/>
<evidence type="ECO:0000313" key="4">
    <source>
        <dbReference type="Proteomes" id="UP000042527"/>
    </source>
</evidence>
<dbReference type="Proteomes" id="UP000323594">
    <property type="component" value="Chromosome"/>
</dbReference>
<proteinExistence type="predicted"/>
<evidence type="ECO:0000313" key="5">
    <source>
        <dbReference type="Proteomes" id="UP000323594"/>
    </source>
</evidence>
<dbReference type="RefSeq" id="WP_024752239.1">
    <property type="nucleotide sequence ID" value="NZ_CDNC01000002.1"/>
</dbReference>